<dbReference type="GO" id="GO:0046872">
    <property type="term" value="F:metal ion binding"/>
    <property type="evidence" value="ECO:0007669"/>
    <property type="project" value="UniProtKB-KW"/>
</dbReference>
<dbReference type="GO" id="GO:0032357">
    <property type="term" value="F:oxidized purine DNA binding"/>
    <property type="evidence" value="ECO:0007669"/>
    <property type="project" value="TreeGrafter"/>
</dbReference>
<evidence type="ECO:0000256" key="6">
    <source>
        <dbReference type="ARBA" id="ARBA00022485"/>
    </source>
</evidence>
<evidence type="ECO:0000313" key="17">
    <source>
        <dbReference type="Proteomes" id="UP000198881"/>
    </source>
</evidence>
<dbReference type="InterPro" id="IPR004035">
    <property type="entry name" value="Endouclease-III_FeS-bd_BS"/>
</dbReference>
<dbReference type="Gene3D" id="1.10.1670.10">
    <property type="entry name" value="Helix-hairpin-Helix base-excision DNA repair enzymes (C-terminal)"/>
    <property type="match status" value="1"/>
</dbReference>
<feature type="compositionally biased region" description="Polar residues" evidence="14">
    <location>
        <begin position="251"/>
        <end position="263"/>
    </location>
</feature>
<dbReference type="PANTHER" id="PTHR42944">
    <property type="entry name" value="ADENINE DNA GLYCOSYLASE"/>
    <property type="match status" value="1"/>
</dbReference>
<name>A0A1I7MQP9_9MICC</name>
<dbReference type="PROSITE" id="PS00764">
    <property type="entry name" value="ENDONUCLEASE_III_1"/>
    <property type="match status" value="1"/>
</dbReference>
<dbReference type="STRING" id="574650.SAMN04487966_11071"/>
<evidence type="ECO:0000256" key="5">
    <source>
        <dbReference type="ARBA" id="ARBA00022023"/>
    </source>
</evidence>
<evidence type="ECO:0000256" key="2">
    <source>
        <dbReference type="ARBA" id="ARBA00001966"/>
    </source>
</evidence>
<dbReference type="InterPro" id="IPR044298">
    <property type="entry name" value="MIG/MutY"/>
</dbReference>
<evidence type="ECO:0000256" key="1">
    <source>
        <dbReference type="ARBA" id="ARBA00000843"/>
    </source>
</evidence>
<dbReference type="GO" id="GO:0000701">
    <property type="term" value="F:purine-specific mismatch base pair DNA N-glycosylase activity"/>
    <property type="evidence" value="ECO:0007669"/>
    <property type="project" value="UniProtKB-EC"/>
</dbReference>
<evidence type="ECO:0000259" key="15">
    <source>
        <dbReference type="SMART" id="SM00478"/>
    </source>
</evidence>
<dbReference type="InterPro" id="IPR000445">
    <property type="entry name" value="HhH_motif"/>
</dbReference>
<dbReference type="Proteomes" id="UP000198881">
    <property type="component" value="Unassembled WGS sequence"/>
</dbReference>
<dbReference type="Pfam" id="PF10576">
    <property type="entry name" value="EndIII_4Fe-2S"/>
    <property type="match status" value="1"/>
</dbReference>
<feature type="domain" description="HhH-GPD" evidence="15">
    <location>
        <begin position="43"/>
        <end position="195"/>
    </location>
</feature>
<evidence type="ECO:0000256" key="9">
    <source>
        <dbReference type="ARBA" id="ARBA00022801"/>
    </source>
</evidence>
<keyword evidence="11" id="KW-0411">Iron-sulfur</keyword>
<dbReference type="InterPro" id="IPR003651">
    <property type="entry name" value="Endonuclease3_FeS-loop_motif"/>
</dbReference>
<feature type="compositionally biased region" description="Basic and acidic residues" evidence="14">
    <location>
        <begin position="268"/>
        <end position="279"/>
    </location>
</feature>
<organism evidence="16 17">
    <name type="scientific">Micrococcus terreus</name>
    <dbReference type="NCBI Taxonomy" id="574650"/>
    <lineage>
        <taxon>Bacteria</taxon>
        <taxon>Bacillati</taxon>
        <taxon>Actinomycetota</taxon>
        <taxon>Actinomycetes</taxon>
        <taxon>Micrococcales</taxon>
        <taxon>Micrococcaceae</taxon>
        <taxon>Micrococcus</taxon>
    </lineage>
</organism>
<comment type="cofactor">
    <cofactor evidence="2">
        <name>[4Fe-4S] cluster</name>
        <dbReference type="ChEBI" id="CHEBI:49883"/>
    </cofactor>
</comment>
<proteinExistence type="inferred from homology"/>
<evidence type="ECO:0000313" key="16">
    <source>
        <dbReference type="EMBL" id="SFV24262.1"/>
    </source>
</evidence>
<sequence>MPELGSLPTLHRRITDWFHHEARDLPWRDPDCGPWGVMVSEFMLQQTPVVRVLPVWTEWMRRWPTPADLAAEPTSEVIRAWGRLGYPRRALRLQAAAQRIVEQHGGDVPDTEAELLALPGVGAYTAAAIACFAFEIPTVVVDTNIRRVHARLVSGRALPEKSLTRAESALAQTLLPEDPGTACAWNAGVMELGALVCTARSPRCGECPVAELCAWRTAGMPEPHYQPRGQSWAGTDRQLRGEIMAVLRENGSATGSELQSVVASSGRLGEHTPEPDQWRRCLSSLVADQLAERRPADADDDGPETTYSLPG</sequence>
<keyword evidence="12" id="KW-0234">DNA repair</keyword>
<gene>
    <name evidence="16" type="ORF">SAMN04487966_11071</name>
</gene>
<dbReference type="Pfam" id="PF00633">
    <property type="entry name" value="HHH"/>
    <property type="match status" value="1"/>
</dbReference>
<evidence type="ECO:0000256" key="13">
    <source>
        <dbReference type="ARBA" id="ARBA00023295"/>
    </source>
</evidence>
<evidence type="ECO:0000256" key="8">
    <source>
        <dbReference type="ARBA" id="ARBA00022763"/>
    </source>
</evidence>
<dbReference type="RefSeq" id="WP_091698731.1">
    <property type="nucleotide sequence ID" value="NZ_FPCG01000010.1"/>
</dbReference>
<feature type="region of interest" description="Disordered" evidence="14">
    <location>
        <begin position="250"/>
        <end position="311"/>
    </location>
</feature>
<comment type="similarity">
    <text evidence="3">Belongs to the Nth/MutY family.</text>
</comment>
<evidence type="ECO:0000256" key="14">
    <source>
        <dbReference type="SAM" id="MobiDB-lite"/>
    </source>
</evidence>
<dbReference type="GO" id="GO:0035485">
    <property type="term" value="F:adenine/guanine mispair binding"/>
    <property type="evidence" value="ECO:0007669"/>
    <property type="project" value="TreeGrafter"/>
</dbReference>
<dbReference type="PANTHER" id="PTHR42944:SF1">
    <property type="entry name" value="ADENINE DNA GLYCOSYLASE"/>
    <property type="match status" value="1"/>
</dbReference>
<keyword evidence="17" id="KW-1185">Reference proteome</keyword>
<evidence type="ECO:0000256" key="7">
    <source>
        <dbReference type="ARBA" id="ARBA00022723"/>
    </source>
</evidence>
<dbReference type="InterPro" id="IPR023170">
    <property type="entry name" value="HhH_base_excis_C"/>
</dbReference>
<dbReference type="FunFam" id="1.10.340.30:FF:000003">
    <property type="entry name" value="A/G-specific adenine glycosylase"/>
    <property type="match status" value="1"/>
</dbReference>
<dbReference type="InterPro" id="IPR011257">
    <property type="entry name" value="DNA_glycosylase"/>
</dbReference>
<evidence type="ECO:0000256" key="12">
    <source>
        <dbReference type="ARBA" id="ARBA00023204"/>
    </source>
</evidence>
<dbReference type="Pfam" id="PF00730">
    <property type="entry name" value="HhH-GPD"/>
    <property type="match status" value="1"/>
</dbReference>
<dbReference type="OrthoDB" id="9802365at2"/>
<evidence type="ECO:0000256" key="11">
    <source>
        <dbReference type="ARBA" id="ARBA00023014"/>
    </source>
</evidence>
<keyword evidence="13" id="KW-0326">Glycosidase</keyword>
<dbReference type="GO" id="GO:0006284">
    <property type="term" value="P:base-excision repair"/>
    <property type="evidence" value="ECO:0007669"/>
    <property type="project" value="InterPro"/>
</dbReference>
<keyword evidence="9" id="KW-0378">Hydrolase</keyword>
<dbReference type="SUPFAM" id="SSF48150">
    <property type="entry name" value="DNA-glycosylase"/>
    <property type="match status" value="1"/>
</dbReference>
<dbReference type="CDD" id="cd00056">
    <property type="entry name" value="ENDO3c"/>
    <property type="match status" value="1"/>
</dbReference>
<evidence type="ECO:0000256" key="4">
    <source>
        <dbReference type="ARBA" id="ARBA00012045"/>
    </source>
</evidence>
<keyword evidence="6" id="KW-0004">4Fe-4S</keyword>
<dbReference type="SMART" id="SM00478">
    <property type="entry name" value="ENDO3c"/>
    <property type="match status" value="1"/>
</dbReference>
<dbReference type="InterPro" id="IPR003265">
    <property type="entry name" value="HhH-GPD_domain"/>
</dbReference>
<accession>A0A1I7MQP9</accession>
<evidence type="ECO:0000256" key="3">
    <source>
        <dbReference type="ARBA" id="ARBA00008343"/>
    </source>
</evidence>
<comment type="catalytic activity">
    <reaction evidence="1">
        <text>Hydrolyzes free adenine bases from 7,8-dihydro-8-oxoguanine:adenine mismatched double-stranded DNA, leaving an apurinic site.</text>
        <dbReference type="EC" id="3.2.2.31"/>
    </reaction>
</comment>
<dbReference type="SMART" id="SM00525">
    <property type="entry name" value="FES"/>
    <property type="match status" value="1"/>
</dbReference>
<keyword evidence="8" id="KW-0227">DNA damage</keyword>
<dbReference type="EC" id="3.2.2.31" evidence="4"/>
<reference evidence="16 17" key="1">
    <citation type="submission" date="2016-10" db="EMBL/GenBank/DDBJ databases">
        <authorList>
            <person name="de Groot N.N."/>
        </authorList>
    </citation>
    <scope>NUCLEOTIDE SEQUENCE [LARGE SCALE GENOMIC DNA]</scope>
    <source>
        <strain evidence="16 17">CGMCC 1.7054</strain>
    </source>
</reference>
<dbReference type="EMBL" id="FPCG01000010">
    <property type="protein sequence ID" value="SFV24262.1"/>
    <property type="molecule type" value="Genomic_DNA"/>
</dbReference>
<dbReference type="Gene3D" id="1.10.340.30">
    <property type="entry name" value="Hypothetical protein, domain 2"/>
    <property type="match status" value="1"/>
</dbReference>
<dbReference type="GO" id="GO:0034039">
    <property type="term" value="F:8-oxo-7,8-dihydroguanine DNA N-glycosylase activity"/>
    <property type="evidence" value="ECO:0007669"/>
    <property type="project" value="TreeGrafter"/>
</dbReference>
<evidence type="ECO:0000256" key="10">
    <source>
        <dbReference type="ARBA" id="ARBA00023004"/>
    </source>
</evidence>
<keyword evidence="7" id="KW-0479">Metal-binding</keyword>
<dbReference type="GO" id="GO:0006298">
    <property type="term" value="P:mismatch repair"/>
    <property type="evidence" value="ECO:0007669"/>
    <property type="project" value="TreeGrafter"/>
</dbReference>
<dbReference type="AlphaFoldDB" id="A0A1I7MQP9"/>
<dbReference type="GO" id="GO:0051539">
    <property type="term" value="F:4 iron, 4 sulfur cluster binding"/>
    <property type="evidence" value="ECO:0007669"/>
    <property type="project" value="UniProtKB-KW"/>
</dbReference>
<keyword evidence="10" id="KW-0408">Iron</keyword>
<protein>
    <recommendedName>
        <fullName evidence="5">Adenine DNA glycosylase</fullName>
        <ecNumber evidence="4">3.2.2.31</ecNumber>
    </recommendedName>
</protein>